<organism evidence="1 2">
    <name type="scientific">Eiseniibacteriota bacterium</name>
    <dbReference type="NCBI Taxonomy" id="2212470"/>
    <lineage>
        <taxon>Bacteria</taxon>
        <taxon>Candidatus Eiseniibacteriota</taxon>
    </lineage>
</organism>
<name>A0A956M303_UNCEI</name>
<gene>
    <name evidence="1" type="ORF">KC729_19395</name>
</gene>
<proteinExistence type="predicted"/>
<feature type="non-terminal residue" evidence="1">
    <location>
        <position position="76"/>
    </location>
</feature>
<reference evidence="1" key="1">
    <citation type="submission" date="2020-04" db="EMBL/GenBank/DDBJ databases">
        <authorList>
            <person name="Zhang T."/>
        </authorList>
    </citation>
    <scope>NUCLEOTIDE SEQUENCE</scope>
    <source>
        <strain evidence="1">HKST-UBA01</strain>
    </source>
</reference>
<evidence type="ECO:0000313" key="2">
    <source>
        <dbReference type="Proteomes" id="UP000697710"/>
    </source>
</evidence>
<dbReference type="Proteomes" id="UP000697710">
    <property type="component" value="Unassembled WGS sequence"/>
</dbReference>
<protein>
    <submittedName>
        <fullName evidence="1">Uncharacterized protein</fullName>
    </submittedName>
</protein>
<accession>A0A956M303</accession>
<comment type="caution">
    <text evidence="1">The sequence shown here is derived from an EMBL/GenBank/DDBJ whole genome shotgun (WGS) entry which is preliminary data.</text>
</comment>
<dbReference type="EMBL" id="JAGQHR010000872">
    <property type="protein sequence ID" value="MCA9729858.1"/>
    <property type="molecule type" value="Genomic_DNA"/>
</dbReference>
<reference evidence="1" key="2">
    <citation type="journal article" date="2021" name="Microbiome">
        <title>Successional dynamics and alternative stable states in a saline activated sludge microbial community over 9 years.</title>
        <authorList>
            <person name="Wang Y."/>
            <person name="Ye J."/>
            <person name="Ju F."/>
            <person name="Liu L."/>
            <person name="Boyd J.A."/>
            <person name="Deng Y."/>
            <person name="Parks D.H."/>
            <person name="Jiang X."/>
            <person name="Yin X."/>
            <person name="Woodcroft B.J."/>
            <person name="Tyson G.W."/>
            <person name="Hugenholtz P."/>
            <person name="Polz M.F."/>
            <person name="Zhang T."/>
        </authorList>
    </citation>
    <scope>NUCLEOTIDE SEQUENCE</scope>
    <source>
        <strain evidence="1">HKST-UBA01</strain>
    </source>
</reference>
<evidence type="ECO:0000313" key="1">
    <source>
        <dbReference type="EMBL" id="MCA9729858.1"/>
    </source>
</evidence>
<sequence length="76" mass="8248">MSTLRSPSNPESWFRATVLSTVLTAVLILGGCADQEDRWQQVEIPTDADFCGLWFADSLRGWMTGGSWAIDGGIVG</sequence>
<dbReference type="AlphaFoldDB" id="A0A956M303"/>
<dbReference type="PROSITE" id="PS51257">
    <property type="entry name" value="PROKAR_LIPOPROTEIN"/>
    <property type="match status" value="1"/>
</dbReference>